<evidence type="ECO:0000256" key="8">
    <source>
        <dbReference type="ARBA" id="ARBA00022723"/>
    </source>
</evidence>
<evidence type="ECO:0000256" key="16">
    <source>
        <dbReference type="ARBA" id="ARBA00057223"/>
    </source>
</evidence>
<feature type="region of interest" description="Allosteric domain" evidence="18">
    <location>
        <begin position="934"/>
        <end position="1071"/>
    </location>
</feature>
<dbReference type="NCBIfam" id="TIGR01369">
    <property type="entry name" value="CPSaseII_lrg"/>
    <property type="match status" value="1"/>
</dbReference>
<evidence type="ECO:0000256" key="1">
    <source>
        <dbReference type="ARBA" id="ARBA00001936"/>
    </source>
</evidence>
<feature type="binding site" evidence="18">
    <location>
        <position position="834"/>
    </location>
    <ligand>
        <name>Mg(2+)</name>
        <dbReference type="ChEBI" id="CHEBI:18420"/>
        <label>4</label>
    </ligand>
</feature>
<dbReference type="FunFam" id="3.40.50.20:FF:000001">
    <property type="entry name" value="Carbamoyl-phosphate synthase large chain"/>
    <property type="match status" value="2"/>
</dbReference>
<organism evidence="21 22">
    <name type="scientific">Methanimicrococcus hongohii</name>
    <dbReference type="NCBI Taxonomy" id="3028295"/>
    <lineage>
        <taxon>Archaea</taxon>
        <taxon>Methanobacteriati</taxon>
        <taxon>Methanobacteriota</taxon>
        <taxon>Stenosarchaea group</taxon>
        <taxon>Methanomicrobia</taxon>
        <taxon>Methanosarcinales</taxon>
        <taxon>Methanosarcinaceae</taxon>
        <taxon>Methanimicrococcus</taxon>
    </lineage>
</organism>
<keyword evidence="13 18" id="KW-0665">Pyrimidine biosynthesis</keyword>
<keyword evidence="7 18" id="KW-0028">Amino-acid biosynthesis</keyword>
<evidence type="ECO:0000256" key="7">
    <source>
        <dbReference type="ARBA" id="ARBA00022605"/>
    </source>
</evidence>
<dbReference type="InterPro" id="IPR058047">
    <property type="entry name" value="CPSase_preATP-grasp"/>
</dbReference>
<dbReference type="GO" id="GO:0044205">
    <property type="term" value="P:'de novo' UMP biosynthetic process"/>
    <property type="evidence" value="ECO:0007669"/>
    <property type="project" value="UniProtKB-UniRule"/>
</dbReference>
<feature type="binding site" evidence="18">
    <location>
        <position position="747"/>
    </location>
    <ligand>
        <name>ATP</name>
        <dbReference type="ChEBI" id="CHEBI:30616"/>
        <label>2</label>
    </ligand>
</feature>
<dbReference type="FunFam" id="3.30.470.20:FF:000001">
    <property type="entry name" value="Carbamoyl-phosphate synthase large chain"/>
    <property type="match status" value="1"/>
</dbReference>
<evidence type="ECO:0000256" key="9">
    <source>
        <dbReference type="ARBA" id="ARBA00022737"/>
    </source>
</evidence>
<feature type="binding site" evidence="18">
    <location>
        <position position="241"/>
    </location>
    <ligand>
        <name>ATP</name>
        <dbReference type="ChEBI" id="CHEBI:30616"/>
        <label>1</label>
    </ligand>
</feature>
<evidence type="ECO:0000259" key="20">
    <source>
        <dbReference type="PROSITE" id="PS51855"/>
    </source>
</evidence>
<comment type="cofactor">
    <cofactor evidence="18">
        <name>Mg(2+)</name>
        <dbReference type="ChEBI" id="CHEBI:18420"/>
    </cofactor>
    <cofactor evidence="18">
        <name>Mn(2+)</name>
        <dbReference type="ChEBI" id="CHEBI:29035"/>
    </cofactor>
    <text evidence="18">Binds 4 Mg(2+) or Mn(2+) ions per subunit.</text>
</comment>
<keyword evidence="6 18" id="KW-0436">Ligase</keyword>
<proteinExistence type="inferred from homology"/>
<feature type="binding site" evidence="18">
    <location>
        <position position="834"/>
    </location>
    <ligand>
        <name>Mn(2+)</name>
        <dbReference type="ChEBI" id="CHEBI:29035"/>
        <label>4</label>
    </ligand>
</feature>
<dbReference type="PANTHER" id="PTHR11405">
    <property type="entry name" value="CARBAMOYLTRANSFERASE FAMILY MEMBER"/>
    <property type="match status" value="1"/>
</dbReference>
<feature type="binding site" evidence="18">
    <location>
        <position position="834"/>
    </location>
    <ligand>
        <name>ATP</name>
        <dbReference type="ChEBI" id="CHEBI:30616"/>
        <label>2</label>
    </ligand>
</feature>
<dbReference type="InterPro" id="IPR005483">
    <property type="entry name" value="CPSase_dom"/>
</dbReference>
<feature type="binding site" evidence="18">
    <location>
        <position position="284"/>
    </location>
    <ligand>
        <name>Mn(2+)</name>
        <dbReference type="ChEBI" id="CHEBI:29035"/>
        <label>1</label>
    </ligand>
</feature>
<dbReference type="Gene3D" id="3.30.470.20">
    <property type="entry name" value="ATP-grasp fold, B domain"/>
    <property type="match status" value="2"/>
</dbReference>
<keyword evidence="8" id="KW-0479">Metal-binding</keyword>
<evidence type="ECO:0000256" key="10">
    <source>
        <dbReference type="ARBA" id="ARBA00022741"/>
    </source>
</evidence>
<feature type="binding site" evidence="18">
    <location>
        <position position="708"/>
    </location>
    <ligand>
        <name>ATP</name>
        <dbReference type="ChEBI" id="CHEBI:30616"/>
        <label>2</label>
    </ligand>
</feature>
<evidence type="ECO:0000256" key="2">
    <source>
        <dbReference type="ARBA" id="ARBA00004812"/>
    </source>
</evidence>
<dbReference type="AlphaFoldDB" id="A0AA96UZS6"/>
<dbReference type="GO" id="GO:0046872">
    <property type="term" value="F:metal ion binding"/>
    <property type="evidence" value="ECO:0007669"/>
    <property type="project" value="UniProtKB-KW"/>
</dbReference>
<dbReference type="SUPFAM" id="SSF48108">
    <property type="entry name" value="Carbamoyl phosphate synthetase, large subunit connection domain"/>
    <property type="match status" value="1"/>
</dbReference>
<dbReference type="InterPro" id="IPR033937">
    <property type="entry name" value="MGS_CPS_CarB"/>
</dbReference>
<feature type="binding site" evidence="18">
    <location>
        <position position="822"/>
    </location>
    <ligand>
        <name>Mg(2+)</name>
        <dbReference type="ChEBI" id="CHEBI:18420"/>
        <label>3</label>
    </ligand>
</feature>
<dbReference type="NCBIfam" id="NF003671">
    <property type="entry name" value="PRK05294.1"/>
    <property type="match status" value="1"/>
</dbReference>
<dbReference type="Gene3D" id="1.10.1030.10">
    <property type="entry name" value="Carbamoyl-phosphate synthetase, large subunit oligomerisation domain"/>
    <property type="match status" value="1"/>
</dbReference>
<dbReference type="SUPFAM" id="SSF52440">
    <property type="entry name" value="PreATP-grasp domain"/>
    <property type="match status" value="2"/>
</dbReference>
<dbReference type="GO" id="GO:0004087">
    <property type="term" value="F:carbamoyl-phosphate synthase (ammonia) activity"/>
    <property type="evidence" value="ECO:0007669"/>
    <property type="project" value="UniProtKB-EC"/>
</dbReference>
<feature type="binding site" evidence="18">
    <location>
        <position position="822"/>
    </location>
    <ligand>
        <name>Mn(2+)</name>
        <dbReference type="ChEBI" id="CHEBI:29035"/>
        <label>3</label>
    </ligand>
</feature>
<feature type="binding site" evidence="18">
    <location>
        <position position="300"/>
    </location>
    <ligand>
        <name>Mg(2+)</name>
        <dbReference type="ChEBI" id="CHEBI:18420"/>
        <label>2</label>
    </ligand>
</feature>
<feature type="binding site" evidence="18">
    <location>
        <position position="298"/>
    </location>
    <ligand>
        <name>Mg(2+)</name>
        <dbReference type="ChEBI" id="CHEBI:18420"/>
        <label>2</label>
    </ligand>
</feature>
<feature type="binding site" evidence="18">
    <location>
        <position position="822"/>
    </location>
    <ligand>
        <name>ATP</name>
        <dbReference type="ChEBI" id="CHEBI:30616"/>
        <label>2</label>
    </ligand>
</feature>
<dbReference type="InterPro" id="IPR011761">
    <property type="entry name" value="ATP-grasp"/>
</dbReference>
<feature type="binding site" evidence="18">
    <location>
        <position position="298"/>
    </location>
    <ligand>
        <name>Mn(2+)</name>
        <dbReference type="ChEBI" id="CHEBI:29035"/>
        <label>1</label>
    </ligand>
</feature>
<feature type="domain" description="ATP-grasp" evidence="19">
    <location>
        <begin position="133"/>
        <end position="327"/>
    </location>
</feature>
<dbReference type="FunFam" id="3.30.470.20:FF:000013">
    <property type="entry name" value="Carbamoyl-phosphate synthase large chain"/>
    <property type="match status" value="1"/>
</dbReference>
<evidence type="ECO:0000256" key="5">
    <source>
        <dbReference type="ARBA" id="ARBA00022571"/>
    </source>
</evidence>
<dbReference type="InterPro" id="IPR011607">
    <property type="entry name" value="MGS-like_dom"/>
</dbReference>
<dbReference type="GeneID" id="85195164"/>
<feature type="binding site" evidence="18">
    <location>
        <position position="208"/>
    </location>
    <ligand>
        <name>ATP</name>
        <dbReference type="ChEBI" id="CHEBI:30616"/>
        <label>1</label>
    </ligand>
</feature>
<dbReference type="RefSeq" id="WP_316558365.1">
    <property type="nucleotide sequence ID" value="NZ_CP131059.1"/>
</dbReference>
<feature type="binding site" evidence="18">
    <location>
        <position position="284"/>
    </location>
    <ligand>
        <name>Mg(2+)</name>
        <dbReference type="ChEBI" id="CHEBI:18420"/>
        <label>1</label>
    </ligand>
</feature>
<feature type="binding site" evidence="18">
    <location>
        <position position="779"/>
    </location>
    <ligand>
        <name>ATP</name>
        <dbReference type="ChEBI" id="CHEBI:30616"/>
        <label>2</label>
    </ligand>
</feature>
<dbReference type="SMART" id="SM00851">
    <property type="entry name" value="MGS"/>
    <property type="match status" value="1"/>
</dbReference>
<feature type="binding site" evidence="18">
    <location>
        <position position="749"/>
    </location>
    <ligand>
        <name>ATP</name>
        <dbReference type="ChEBI" id="CHEBI:30616"/>
        <label>2</label>
    </ligand>
</feature>
<accession>A0AA96UZS6</accession>
<gene>
    <name evidence="18 21" type="primary">carB</name>
    <name evidence="21" type="ORF">MmiHf6_06570</name>
</gene>
<evidence type="ECO:0000256" key="6">
    <source>
        <dbReference type="ARBA" id="ARBA00022598"/>
    </source>
</evidence>
<feature type="binding site" evidence="18">
    <location>
        <position position="243"/>
    </location>
    <ligand>
        <name>ATP</name>
        <dbReference type="ChEBI" id="CHEBI:30616"/>
        <label>1</label>
    </ligand>
</feature>
<feature type="binding site" evidence="18">
    <location>
        <position position="780"/>
    </location>
    <ligand>
        <name>ATP</name>
        <dbReference type="ChEBI" id="CHEBI:30616"/>
        <label>2</label>
    </ligand>
</feature>
<comment type="pathway">
    <text evidence="3 18">Amino-acid biosynthesis; L-arginine biosynthesis; carbamoyl phosphate from bicarbonate: step 1/1.</text>
</comment>
<comment type="caution">
    <text evidence="18">Lacks conserved residue(s) required for the propagation of feature annotation.</text>
</comment>
<comment type="similarity">
    <text evidence="4 18">Belongs to the CarB family.</text>
</comment>
<dbReference type="Proteomes" id="UP001302978">
    <property type="component" value="Chromosome"/>
</dbReference>
<dbReference type="PROSITE" id="PS50975">
    <property type="entry name" value="ATP_GRASP"/>
    <property type="match status" value="2"/>
</dbReference>
<comment type="function">
    <text evidence="16 18">Large subunit of the glutamine-dependent carbamoyl phosphate synthetase (CPSase). CPSase catalyzes the formation of carbamoyl phosphate from the ammonia moiety of glutamine, carbonate, and phosphate donated by ATP, constituting the first step of 2 biosynthetic pathways, one leading to arginine and/or urea and the other to pyrimidine nucleotides. The large subunit (synthetase) binds the substrates ammonia (free or transferred from glutamine from the small subunit), hydrogencarbonate and ATP and carries out an ATP-coupled ligase reaction, activating hydrogencarbonate by forming carboxy phosphate which reacts with ammonia to form carbamoyl phosphate.</text>
</comment>
<keyword evidence="5 18" id="KW-0055">Arginine biosynthesis</keyword>
<dbReference type="InterPro" id="IPR036914">
    <property type="entry name" value="MGS-like_dom_sf"/>
</dbReference>
<evidence type="ECO:0000256" key="15">
    <source>
        <dbReference type="ARBA" id="ARBA00047359"/>
    </source>
</evidence>
<dbReference type="KEGG" id="mehf:MmiHf6_06570"/>
<feature type="binding site" evidence="18">
    <location>
        <position position="176"/>
    </location>
    <ligand>
        <name>ATP</name>
        <dbReference type="ChEBI" id="CHEBI:30616"/>
        <label>1</label>
    </ligand>
</feature>
<dbReference type="SMART" id="SM01096">
    <property type="entry name" value="CPSase_L_D3"/>
    <property type="match status" value="1"/>
</dbReference>
<dbReference type="FunFam" id="1.10.1030.10:FF:000002">
    <property type="entry name" value="Carbamoyl-phosphate synthase large chain"/>
    <property type="match status" value="1"/>
</dbReference>
<dbReference type="HAMAP" id="MF_01210_B">
    <property type="entry name" value="CPSase_L_chain_B"/>
    <property type="match status" value="1"/>
</dbReference>
<dbReference type="InterPro" id="IPR005480">
    <property type="entry name" value="CPSase_lsu_oligo"/>
</dbReference>
<comment type="catalytic activity">
    <reaction evidence="18">
        <text>hydrogencarbonate + L-glutamine + 2 ATP + H2O = carbamoyl phosphate + L-glutamate + 2 ADP + phosphate + 2 H(+)</text>
        <dbReference type="Rhea" id="RHEA:18633"/>
        <dbReference type="ChEBI" id="CHEBI:15377"/>
        <dbReference type="ChEBI" id="CHEBI:15378"/>
        <dbReference type="ChEBI" id="CHEBI:17544"/>
        <dbReference type="ChEBI" id="CHEBI:29985"/>
        <dbReference type="ChEBI" id="CHEBI:30616"/>
        <dbReference type="ChEBI" id="CHEBI:43474"/>
        <dbReference type="ChEBI" id="CHEBI:58228"/>
        <dbReference type="ChEBI" id="CHEBI:58359"/>
        <dbReference type="ChEBI" id="CHEBI:456216"/>
        <dbReference type="EC" id="6.3.5.5"/>
    </reaction>
</comment>
<feature type="region of interest" description="Carboxyphosphate synthetic domain" evidence="18">
    <location>
        <begin position="1"/>
        <end position="400"/>
    </location>
</feature>
<dbReference type="PROSITE" id="PS00866">
    <property type="entry name" value="CPSASE_1"/>
    <property type="match status" value="1"/>
</dbReference>
<dbReference type="EMBL" id="CP131059">
    <property type="protein sequence ID" value="WNY23350.1"/>
    <property type="molecule type" value="Genomic_DNA"/>
</dbReference>
<keyword evidence="12" id="KW-0460">Magnesium</keyword>
<comment type="pathway">
    <text evidence="2 18">Pyrimidine metabolism; UMP biosynthesis via de novo pathway; (S)-dihydroorotate from bicarbonate: step 1/3.</text>
</comment>
<feature type="binding site" evidence="18">
    <location>
        <position position="242"/>
    </location>
    <ligand>
        <name>ATP</name>
        <dbReference type="ChEBI" id="CHEBI:30616"/>
        <label>1</label>
    </ligand>
</feature>
<evidence type="ECO:0000256" key="17">
    <source>
        <dbReference type="ARBA" id="ARBA00062056"/>
    </source>
</evidence>
<dbReference type="GO" id="GO:0005737">
    <property type="term" value="C:cytoplasm"/>
    <property type="evidence" value="ECO:0007669"/>
    <property type="project" value="TreeGrafter"/>
</dbReference>
<dbReference type="Gene3D" id="3.40.50.20">
    <property type="match status" value="2"/>
</dbReference>
<dbReference type="GO" id="GO:0005524">
    <property type="term" value="F:ATP binding"/>
    <property type="evidence" value="ECO:0007669"/>
    <property type="project" value="UniProtKB-UniRule"/>
</dbReference>
<dbReference type="FunFam" id="3.30.1490.20:FF:000001">
    <property type="entry name" value="Carbamoyl-phosphate synthase large chain"/>
    <property type="match status" value="1"/>
</dbReference>
<dbReference type="CDD" id="cd01424">
    <property type="entry name" value="MGS_CPS_II"/>
    <property type="match status" value="1"/>
</dbReference>
<comment type="catalytic activity">
    <reaction evidence="15 18">
        <text>hydrogencarbonate + NH4(+) + 2 ATP = carbamoyl phosphate + 2 ADP + phosphate + 2 H(+)</text>
        <dbReference type="Rhea" id="RHEA:18029"/>
        <dbReference type="ChEBI" id="CHEBI:15378"/>
        <dbReference type="ChEBI" id="CHEBI:17544"/>
        <dbReference type="ChEBI" id="CHEBI:28938"/>
        <dbReference type="ChEBI" id="CHEBI:30616"/>
        <dbReference type="ChEBI" id="CHEBI:43474"/>
        <dbReference type="ChEBI" id="CHEBI:58228"/>
        <dbReference type="ChEBI" id="CHEBI:456216"/>
        <dbReference type="EC" id="6.3.4.16"/>
    </reaction>
</comment>
<evidence type="ECO:0000256" key="4">
    <source>
        <dbReference type="ARBA" id="ARBA00009799"/>
    </source>
</evidence>
<dbReference type="Pfam" id="PF02142">
    <property type="entry name" value="MGS"/>
    <property type="match status" value="1"/>
</dbReference>
<feature type="domain" description="ATP-grasp" evidence="19">
    <location>
        <begin position="672"/>
        <end position="863"/>
    </location>
</feature>
<feature type="binding site" evidence="18">
    <location>
        <position position="298"/>
    </location>
    <ligand>
        <name>ATP</name>
        <dbReference type="ChEBI" id="CHEBI:30616"/>
        <label>1</label>
    </ligand>
</feature>
<evidence type="ECO:0000256" key="11">
    <source>
        <dbReference type="ARBA" id="ARBA00022840"/>
    </source>
</evidence>
<dbReference type="Gene3D" id="3.30.1490.20">
    <property type="entry name" value="ATP-grasp fold, A domain"/>
    <property type="match status" value="1"/>
</dbReference>
<dbReference type="SUPFAM" id="SSF56059">
    <property type="entry name" value="Glutathione synthetase ATP-binding domain-like"/>
    <property type="match status" value="2"/>
</dbReference>
<feature type="binding site" evidence="18">
    <location>
        <position position="834"/>
    </location>
    <ligand>
        <name>Mn(2+)</name>
        <dbReference type="ChEBI" id="CHEBI:29035"/>
        <label>3</label>
    </ligand>
</feature>
<comment type="cofactor">
    <cofactor evidence="1">
        <name>Mn(2+)</name>
        <dbReference type="ChEBI" id="CHEBI:29035"/>
    </cofactor>
</comment>
<keyword evidence="14" id="KW-0464">Manganese</keyword>
<evidence type="ECO:0000256" key="12">
    <source>
        <dbReference type="ARBA" id="ARBA00022842"/>
    </source>
</evidence>
<keyword evidence="11 18" id="KW-0067">ATP-binding</keyword>
<dbReference type="GO" id="GO:0004088">
    <property type="term" value="F:carbamoyl-phosphate synthase (glutamine-hydrolyzing) activity"/>
    <property type="evidence" value="ECO:0007669"/>
    <property type="project" value="UniProtKB-UniRule"/>
</dbReference>
<dbReference type="PROSITE" id="PS00867">
    <property type="entry name" value="CPSASE_2"/>
    <property type="match status" value="2"/>
</dbReference>
<comment type="domain">
    <text evidence="18">The large subunit is composed of 2 ATP-grasp domains that are involved in binding the 2 ATP molecules needed for carbamoyl phosphate synthesis. The N-terminal ATP-grasp domain (referred to as the carboxyphosphate synthetic component) catalyzes the ATP-dependent phosphorylation of hydrogencarbonate to carboxyphosphate and the subsequent nucleophilic attack by ammonia to form a carbamate intermediate. The C-terminal ATP-grasp domain (referred to as the carbamoyl phosphate synthetic component) then catalyzes the phosphorylation of carbamate with the second ATP to form the end product carbamoyl phosphate. The reactive and unstable enzyme intermediates are sequentially channeled from one active site to the next through the interior of the protein over a distance of at least 96 A.</text>
</comment>
<feature type="binding site" evidence="18">
    <location>
        <position position="300"/>
    </location>
    <ligand>
        <name>Mn(2+)</name>
        <dbReference type="ChEBI" id="CHEBI:29035"/>
        <label>2</label>
    </ligand>
</feature>
<evidence type="ECO:0000256" key="13">
    <source>
        <dbReference type="ARBA" id="ARBA00022975"/>
    </source>
</evidence>
<feature type="binding site" evidence="18">
    <location>
        <position position="836"/>
    </location>
    <ligand>
        <name>Mn(2+)</name>
        <dbReference type="ChEBI" id="CHEBI:29035"/>
        <label>4</label>
    </ligand>
</feature>
<keyword evidence="10 18" id="KW-0547">Nucleotide-binding</keyword>
<evidence type="ECO:0000313" key="21">
    <source>
        <dbReference type="EMBL" id="WNY23350.1"/>
    </source>
</evidence>
<dbReference type="Gene3D" id="3.40.50.1380">
    <property type="entry name" value="Methylglyoxal synthase-like domain"/>
    <property type="match status" value="1"/>
</dbReference>
<feature type="binding site" evidence="18">
    <location>
        <position position="836"/>
    </location>
    <ligand>
        <name>Mg(2+)</name>
        <dbReference type="ChEBI" id="CHEBI:18420"/>
        <label>4</label>
    </ligand>
</feature>
<dbReference type="GO" id="GO:0006541">
    <property type="term" value="P:glutamine metabolic process"/>
    <property type="evidence" value="ECO:0007669"/>
    <property type="project" value="TreeGrafter"/>
</dbReference>
<dbReference type="HAMAP" id="MF_01210_A">
    <property type="entry name" value="CPSase_L_chain_A"/>
    <property type="match status" value="1"/>
</dbReference>
<keyword evidence="9 18" id="KW-0677">Repeat</keyword>
<feature type="binding site" evidence="18">
    <location>
        <position position="175"/>
    </location>
    <ligand>
        <name>ATP</name>
        <dbReference type="ChEBI" id="CHEBI:30616"/>
        <label>1</label>
    </ligand>
</feature>
<feature type="binding site" evidence="18">
    <location>
        <position position="215"/>
    </location>
    <ligand>
        <name>ATP</name>
        <dbReference type="ChEBI" id="CHEBI:30616"/>
        <label>1</label>
    </ligand>
</feature>
<feature type="binding site" evidence="18">
    <location>
        <position position="298"/>
    </location>
    <ligand>
        <name>Mg(2+)</name>
        <dbReference type="ChEBI" id="CHEBI:18420"/>
        <label>1</label>
    </ligand>
</feature>
<evidence type="ECO:0000259" key="19">
    <source>
        <dbReference type="PROSITE" id="PS50975"/>
    </source>
</evidence>
<feature type="binding site" evidence="18">
    <location>
        <position position="284"/>
    </location>
    <ligand>
        <name>ATP</name>
        <dbReference type="ChEBI" id="CHEBI:30616"/>
        <label>1</label>
    </ligand>
</feature>
<keyword evidence="22" id="KW-1185">Reference proteome</keyword>
<evidence type="ECO:0000256" key="3">
    <source>
        <dbReference type="ARBA" id="ARBA00005077"/>
    </source>
</evidence>
<dbReference type="SUPFAM" id="SSF52335">
    <property type="entry name" value="Methylglyoxal synthase-like"/>
    <property type="match status" value="1"/>
</dbReference>
<feature type="domain" description="MGS-like" evidence="20">
    <location>
        <begin position="932"/>
        <end position="1071"/>
    </location>
</feature>
<dbReference type="EC" id="6.3.5.5" evidence="18"/>
<dbReference type="NCBIfam" id="NF009455">
    <property type="entry name" value="PRK12815.1"/>
    <property type="match status" value="1"/>
</dbReference>
<sequence>MPKRNDIKRVLLIGSGPIVIGQAAEFDFSGTQACRALKEEGLEVVLVNSNPATIMTDPETADVVYVEPINSEILEKIIAKEKPDSIIAGIGGQTGLNMTTELAEKGILDKYGVKLLGTQVESIKNTEDRELFKELMMSIGERVPRSKAVTTMEEVEETIKEFGLPLIIRPAFTLGGAGGGIAYTREELYEIAEKGFKKSRIHQLLIEESVLGWEEIEFEVMRDKNDTCIVICTMENIDPMGIHTGESMVVAPILTLPEKDIKMLREASMRILRALNIEGGCNVQLAYNPENSDYRVIEVNPRVSRSSALASKATGFPIARATAKIAIGMTLDEIVKGVEVKSDNWEPTVDYVVVKVARWPFDKFTAADRKLTTAMKSTGEVMAIGGTVEDAIQKAIRGLDIGKHIDEYSWTDEEIEDLLRNATDERIFVIIYALKKGYSVKTISEWTKINPFFIEKISNFVLFENILKEEKLTKEVLIEAKKIGFTDERISELTGKSREEITDMRAKENMEASYRMVDSCAEALESFTPYYYTEYGVENLSVTDDREKILILGAGPIRIGQGIEFDYCTVHAVKALREEGIETLIINNNPETVSTDYDTSDKLFFEPVTLEDVMNVIEKEKPAGVLIQFGGQTSVNLAMPLEKELKRRGMNTKILGTSPENMDMAEDRERFNTLMSSLGILQPEAGYATSEKQAFEIAEKIGYPVLVRPSYVLGGRAMEIVYDRDELEKYIKEAVRVTHDHPILIDDFLEGAREIDVDAVSDGENVYIGAIMEHIEEAGIHSGDSACVIPPQTLPEDILEIVRDYTRKIALALNVKGMVNIQMAEQNGKVFVLEANPRSSRTVPFVSKAIGIPLAKIAAKVMIGKSLKEQGYTAEKEPQIKHVAVKEVILPFDKLPGADPLLSPEMKSTGEVMGIDYSYDLAFYKAEMAADNTLPLEGTVFMSIRDKDKEEMLEVAKEMTSVGLKMIGTKGTAEFMEKNGISMDIVLKVHEGTPNVIDRVRKNEVNLIINTPTEKTKARRDGSKIRRSAVDYGVPYITTLQSAKISGKAIIAAKEKEMTIKSIQEYNKDNA</sequence>
<dbReference type="Pfam" id="PF02786">
    <property type="entry name" value="CPSase_L_D2"/>
    <property type="match status" value="2"/>
</dbReference>
<dbReference type="PROSITE" id="PS51855">
    <property type="entry name" value="MGS"/>
    <property type="match status" value="1"/>
</dbReference>
<dbReference type="InterPro" id="IPR013815">
    <property type="entry name" value="ATP_grasp_subdomain_1"/>
</dbReference>
<dbReference type="InterPro" id="IPR016185">
    <property type="entry name" value="PreATP-grasp_dom_sf"/>
</dbReference>
<feature type="binding site" evidence="18">
    <location>
        <position position="298"/>
    </location>
    <ligand>
        <name>Mn(2+)</name>
        <dbReference type="ChEBI" id="CHEBI:29035"/>
        <label>2</label>
    </ligand>
</feature>
<feature type="binding site" evidence="18">
    <location>
        <position position="834"/>
    </location>
    <ligand>
        <name>Mg(2+)</name>
        <dbReference type="ChEBI" id="CHEBI:18420"/>
        <label>3</label>
    </ligand>
</feature>
<evidence type="ECO:0000256" key="14">
    <source>
        <dbReference type="ARBA" id="ARBA00023211"/>
    </source>
</evidence>
<feature type="binding site" evidence="18">
    <location>
        <position position="782"/>
    </location>
    <ligand>
        <name>ATP</name>
        <dbReference type="ChEBI" id="CHEBI:30616"/>
        <label>2</label>
    </ligand>
</feature>
<evidence type="ECO:0000313" key="22">
    <source>
        <dbReference type="Proteomes" id="UP001302978"/>
    </source>
</evidence>
<comment type="subunit">
    <text evidence="17 18">Composed of two chains; the small (or glutamine) chain promotes the hydrolysis of glutamine to ammonia, which is used by the large (or ammonia) chain to synthesize carbamoyl phosphate. Tetramer of heterodimers (alpha,beta)4.</text>
</comment>
<feature type="binding site" evidence="18">
    <location>
        <position position="781"/>
    </location>
    <ligand>
        <name>ATP</name>
        <dbReference type="ChEBI" id="CHEBI:30616"/>
        <label>2</label>
    </ligand>
</feature>
<dbReference type="InterPro" id="IPR006275">
    <property type="entry name" value="CPSase_lsu"/>
</dbReference>
<dbReference type="Pfam" id="PF25596">
    <property type="entry name" value="CPSase_L_D1"/>
    <property type="match status" value="2"/>
</dbReference>
<protein>
    <recommendedName>
        <fullName evidence="18">Carbamoyl phosphate synthase large chain</fullName>
        <ecNumber evidence="18">6.3.4.16</ecNumber>
        <ecNumber evidence="18">6.3.5.5</ecNumber>
    </recommendedName>
    <alternativeName>
        <fullName evidence="18">Carbamoyl phosphate synthetase ammonia chain</fullName>
    </alternativeName>
</protein>
<feature type="binding site" evidence="18">
    <location>
        <position position="169"/>
    </location>
    <ligand>
        <name>ATP</name>
        <dbReference type="ChEBI" id="CHEBI:30616"/>
        <label>1</label>
    </ligand>
</feature>
<dbReference type="GO" id="GO:0006526">
    <property type="term" value="P:L-arginine biosynthetic process"/>
    <property type="evidence" value="ECO:0007669"/>
    <property type="project" value="UniProtKB-UniRule"/>
</dbReference>
<dbReference type="Pfam" id="PF02787">
    <property type="entry name" value="CPSase_L_D3"/>
    <property type="match status" value="1"/>
</dbReference>
<dbReference type="PANTHER" id="PTHR11405:SF53">
    <property type="entry name" value="CARBAMOYL-PHOSPHATE SYNTHASE [AMMONIA], MITOCHONDRIAL"/>
    <property type="match status" value="1"/>
</dbReference>
<feature type="binding site" evidence="18">
    <location>
        <position position="754"/>
    </location>
    <ligand>
        <name>ATP</name>
        <dbReference type="ChEBI" id="CHEBI:30616"/>
        <label>2</label>
    </ligand>
</feature>
<reference evidence="21 22" key="1">
    <citation type="submission" date="2023-07" db="EMBL/GenBank/DDBJ databases">
        <title>Closed genoem sequence of Methanomicrococcus sp. Hf6.</title>
        <authorList>
            <person name="Poehlein A."/>
            <person name="Protasov E."/>
            <person name="Platt K."/>
            <person name="Reeh H."/>
            <person name="Daniel R."/>
            <person name="Brune A."/>
        </authorList>
    </citation>
    <scope>NUCLEOTIDE SEQUENCE [LARGE SCALE GENOMIC DNA]</scope>
    <source>
        <strain evidence="21 22">Hf6</strain>
    </source>
</reference>
<dbReference type="InterPro" id="IPR005479">
    <property type="entry name" value="CPAse_ATP-bd"/>
</dbReference>
<feature type="binding site" evidence="18">
    <location>
        <position position="210"/>
    </location>
    <ligand>
        <name>ATP</name>
        <dbReference type="ChEBI" id="CHEBI:30616"/>
        <label>1</label>
    </ligand>
</feature>
<dbReference type="PRINTS" id="PR00098">
    <property type="entry name" value="CPSASE"/>
</dbReference>
<evidence type="ECO:0000256" key="18">
    <source>
        <dbReference type="HAMAP-Rule" id="MF_01210"/>
    </source>
</evidence>
<name>A0AA96UZS6_9EURY</name>
<feature type="binding site" evidence="18">
    <location>
        <position position="129"/>
    </location>
    <ligand>
        <name>ATP</name>
        <dbReference type="ChEBI" id="CHEBI:30616"/>
        <label>1</label>
    </ligand>
</feature>
<dbReference type="EC" id="6.3.4.16" evidence="18"/>
<dbReference type="InterPro" id="IPR036897">
    <property type="entry name" value="CarbamoylP_synth_lsu_oligo_sf"/>
</dbReference>